<dbReference type="GO" id="GO:0006355">
    <property type="term" value="P:regulation of DNA-templated transcription"/>
    <property type="evidence" value="ECO:0007669"/>
    <property type="project" value="InterPro"/>
</dbReference>
<feature type="compositionally biased region" description="Basic and acidic residues" evidence="5">
    <location>
        <begin position="813"/>
        <end position="823"/>
    </location>
</feature>
<dbReference type="InterPro" id="IPR019734">
    <property type="entry name" value="TPR_rpt"/>
</dbReference>
<keyword evidence="7" id="KW-1185">Reference proteome</keyword>
<accession>A0A8J6H5B8</accession>
<feature type="repeat" description="TPR" evidence="3">
    <location>
        <begin position="198"/>
        <end position="231"/>
    </location>
</feature>
<dbReference type="PANTHER" id="PTHR14027:SF2">
    <property type="entry name" value="RNA POLYMERASE-ASSOCIATED PROTEIN CTR9 HOMOLOG"/>
    <property type="match status" value="1"/>
</dbReference>
<evidence type="ECO:0000313" key="6">
    <source>
        <dbReference type="EMBL" id="KAH0812155.1"/>
    </source>
</evidence>
<feature type="region of interest" description="Disordered" evidence="5">
    <location>
        <begin position="749"/>
        <end position="887"/>
    </location>
</feature>
<feature type="coiled-coil region" evidence="4">
    <location>
        <begin position="710"/>
        <end position="744"/>
    </location>
</feature>
<feature type="compositionally biased region" description="Basic and acidic residues" evidence="5">
    <location>
        <begin position="752"/>
        <end position="788"/>
    </location>
</feature>
<name>A0A8J6H5B8_TENMO</name>
<gene>
    <name evidence="6" type="ORF">GEV33_010635</name>
</gene>
<dbReference type="Proteomes" id="UP000719412">
    <property type="component" value="Unassembled WGS sequence"/>
</dbReference>
<dbReference type="EMBL" id="JABDTM020026249">
    <property type="protein sequence ID" value="KAH0812155.1"/>
    <property type="molecule type" value="Genomic_DNA"/>
</dbReference>
<reference evidence="6" key="1">
    <citation type="journal article" date="2020" name="J Insects Food Feed">
        <title>The yellow mealworm (Tenebrio molitor) genome: a resource for the emerging insects as food and feed industry.</title>
        <authorList>
            <person name="Eriksson T."/>
            <person name="Andere A."/>
            <person name="Kelstrup H."/>
            <person name="Emery V."/>
            <person name="Picard C."/>
        </authorList>
    </citation>
    <scope>NUCLEOTIDE SEQUENCE</scope>
    <source>
        <strain evidence="6">Stoneville</strain>
        <tissue evidence="6">Whole head</tissue>
    </source>
</reference>
<reference evidence="6" key="2">
    <citation type="submission" date="2021-08" db="EMBL/GenBank/DDBJ databases">
        <authorList>
            <person name="Eriksson T."/>
        </authorList>
    </citation>
    <scope>NUCLEOTIDE SEQUENCE</scope>
    <source>
        <strain evidence="6">Stoneville</strain>
        <tissue evidence="6">Whole head</tissue>
    </source>
</reference>
<organism evidence="6 7">
    <name type="scientific">Tenebrio molitor</name>
    <name type="common">Yellow mealworm beetle</name>
    <dbReference type="NCBI Taxonomy" id="7067"/>
    <lineage>
        <taxon>Eukaryota</taxon>
        <taxon>Metazoa</taxon>
        <taxon>Ecdysozoa</taxon>
        <taxon>Arthropoda</taxon>
        <taxon>Hexapoda</taxon>
        <taxon>Insecta</taxon>
        <taxon>Pterygota</taxon>
        <taxon>Neoptera</taxon>
        <taxon>Endopterygota</taxon>
        <taxon>Coleoptera</taxon>
        <taxon>Polyphaga</taxon>
        <taxon>Cucujiformia</taxon>
        <taxon>Tenebrionidae</taxon>
        <taxon>Tenebrio</taxon>
    </lineage>
</organism>
<feature type="compositionally biased region" description="Basic residues" evidence="5">
    <location>
        <begin position="824"/>
        <end position="838"/>
    </location>
</feature>
<dbReference type="InterPro" id="IPR031101">
    <property type="entry name" value="Ctr9"/>
</dbReference>
<dbReference type="PROSITE" id="PS50005">
    <property type="entry name" value="TPR"/>
    <property type="match status" value="3"/>
</dbReference>
<feature type="repeat" description="TPR" evidence="3">
    <location>
        <begin position="55"/>
        <end position="88"/>
    </location>
</feature>
<dbReference type="PANTHER" id="PTHR14027">
    <property type="entry name" value="RNA POLYMERASE-ASSOCIATED PROTEIN CTR9"/>
    <property type="match status" value="1"/>
</dbReference>
<keyword evidence="2 3" id="KW-0802">TPR repeat</keyword>
<feature type="coiled-coil region" evidence="4">
    <location>
        <begin position="314"/>
        <end position="344"/>
    </location>
</feature>
<dbReference type="SMART" id="SM00028">
    <property type="entry name" value="TPR"/>
    <property type="match status" value="11"/>
</dbReference>
<feature type="repeat" description="TPR" evidence="3">
    <location>
        <begin position="163"/>
        <end position="196"/>
    </location>
</feature>
<dbReference type="Gene3D" id="1.25.40.10">
    <property type="entry name" value="Tetratricopeptide repeat domain"/>
    <property type="match status" value="5"/>
</dbReference>
<dbReference type="FunFam" id="1.25.40.10:FF:000069">
    <property type="entry name" value="CTR9 homolog, Paf1/RNA polymerase II complex component"/>
    <property type="match status" value="1"/>
</dbReference>
<feature type="compositionally biased region" description="Basic and acidic residues" evidence="5">
    <location>
        <begin position="867"/>
        <end position="887"/>
    </location>
</feature>
<evidence type="ECO:0000256" key="2">
    <source>
        <dbReference type="ARBA" id="ARBA00022803"/>
    </source>
</evidence>
<evidence type="ECO:0000256" key="1">
    <source>
        <dbReference type="ARBA" id="ARBA00022737"/>
    </source>
</evidence>
<dbReference type="FunFam" id="1.25.40.10:FF:000077">
    <property type="entry name" value="CTR9 homolog, Paf1/RNA polymerase II complex component"/>
    <property type="match status" value="1"/>
</dbReference>
<evidence type="ECO:0008006" key="8">
    <source>
        <dbReference type="Google" id="ProtNLM"/>
    </source>
</evidence>
<evidence type="ECO:0000313" key="7">
    <source>
        <dbReference type="Proteomes" id="UP000719412"/>
    </source>
</evidence>
<comment type="caution">
    <text evidence="6">The sequence shown here is derived from an EMBL/GenBank/DDBJ whole genome shotgun (WGS) entry which is preliminary data.</text>
</comment>
<sequence>MRALDMLAAYYVQEANREKNKDKKRELFTKATLLYTTADKIIMYDQNHLLGRAYFCLLEGMGHCFMKLSNQEKARLAFERALQLDPQCVGALVGLAILKLNLQQPESIRSGVQMLSKAYTIDSSNPMVLNHLANHFFFKKDYSKVQHLALHAFHNTENEAMRAESCYQLARAFHVQGDYDQAFQYYYQATQFAPTAFVLPHFGLGQMYIYRGDAENAAQCFEKVLKAQSGNYETMKILGSLYANSSSQSKRDIAKNHLKKVTEQFPDDIEAWIELAQILEQSDLQGSLNAYGTAIQILNKDVQADIPTEILNNVGALHYRLNNLEEAKKNLEEALVRAKFEAEHDPQYYNSISVTITYNLARLNEALCLFDKSEKLYKDILKEHPNYVDCYLRLGCMARDKGHIYEASDWFKEALRFNTEHPDAWSLLGNLHLAKAEWGPGQKKYERILKNPATSQDSYSLIALGNVWLQTLHQPTKDKEREKRHQERALSMFKQVLKIDPKNIWAANGIGAVLAHKGAVNEARDIFAQVREATADFCDVWLNIAHVYVEQKQFVSAIQMYENCLRKFFKYNNVEVLQYLARAYYKASKLKEAKMVLLKARRVAPHDTVLLYNIALVLQRLATFILKDEKSTLQTVLQAVHELGLSLKYFTYLAEFGDKMRYDVTLAAMEARQCKDLLSQAQYHVARARRVDEEERQLRRKQEDERTAFKMRQLEEQKKVEEEMRLTKEQLLQKRQEYKEKTKNALLFMEIPSEKARGKGRGRKDQYLSDSGSDRENNEGGEMREKKDRGRKRQRSRDRKRKGGSGRKRRDKGGHSDSDSDRPKNKRSRKKLREPRSRHKDEGLSAKQKSRIVSKATISTSEDDSDDGKLKIASGDEREAGDPDRDPNLAIGEWFSIAVQIQKRFEVQVAIEKRIAFEITQQFEIEKRLQVTIEEQVQVRFQKSECVEVQEQVAVQERIEVQKQIQIEKSIEIWIEVEVGFKVEEQICKRLEKKRFQEQESVWVAGKVRK</sequence>
<keyword evidence="4" id="KW-0175">Coiled coil</keyword>
<dbReference type="Pfam" id="PF13374">
    <property type="entry name" value="TPR_10"/>
    <property type="match status" value="1"/>
</dbReference>
<proteinExistence type="predicted"/>
<dbReference type="AlphaFoldDB" id="A0A8J6H5B8"/>
<evidence type="ECO:0000256" key="5">
    <source>
        <dbReference type="SAM" id="MobiDB-lite"/>
    </source>
</evidence>
<dbReference type="FunFam" id="1.25.40.10:FF:000322">
    <property type="entry name" value="RNA polymerase-associated protein CTR9 homolog"/>
    <property type="match status" value="1"/>
</dbReference>
<dbReference type="Pfam" id="PF14559">
    <property type="entry name" value="TPR_19"/>
    <property type="match status" value="1"/>
</dbReference>
<dbReference type="InterPro" id="IPR011990">
    <property type="entry name" value="TPR-like_helical_dom_sf"/>
</dbReference>
<dbReference type="Pfam" id="PF13181">
    <property type="entry name" value="TPR_8"/>
    <property type="match status" value="4"/>
</dbReference>
<feature type="compositionally biased region" description="Basic residues" evidence="5">
    <location>
        <begin position="789"/>
        <end position="812"/>
    </location>
</feature>
<dbReference type="SUPFAM" id="SSF48452">
    <property type="entry name" value="TPR-like"/>
    <property type="match status" value="4"/>
</dbReference>
<evidence type="ECO:0000256" key="4">
    <source>
        <dbReference type="SAM" id="Coils"/>
    </source>
</evidence>
<keyword evidence="1" id="KW-0677">Repeat</keyword>
<dbReference type="GO" id="GO:0000993">
    <property type="term" value="F:RNA polymerase II complex binding"/>
    <property type="evidence" value="ECO:0007669"/>
    <property type="project" value="TreeGrafter"/>
</dbReference>
<dbReference type="GO" id="GO:0006368">
    <property type="term" value="P:transcription elongation by RNA polymerase II"/>
    <property type="evidence" value="ECO:0007669"/>
    <property type="project" value="TreeGrafter"/>
</dbReference>
<evidence type="ECO:0000256" key="3">
    <source>
        <dbReference type="PROSITE-ProRule" id="PRU00339"/>
    </source>
</evidence>
<dbReference type="GO" id="GO:0016593">
    <property type="term" value="C:Cdc73/Paf1 complex"/>
    <property type="evidence" value="ECO:0007669"/>
    <property type="project" value="TreeGrafter"/>
</dbReference>
<protein>
    <recommendedName>
        <fullName evidence="8">RNA polymerase-associated protein CTR9-like protein</fullName>
    </recommendedName>
</protein>